<dbReference type="AlphaFoldDB" id="A0A8J6PE89"/>
<comment type="caution">
    <text evidence="3">The sequence shown here is derived from an EMBL/GenBank/DDBJ whole genome shotgun (WGS) entry which is preliminary data.</text>
</comment>
<dbReference type="GO" id="GO:0008713">
    <property type="term" value="F:ADP-heptose-lipopolysaccharide heptosyltransferase activity"/>
    <property type="evidence" value="ECO:0007669"/>
    <property type="project" value="TreeGrafter"/>
</dbReference>
<dbReference type="GO" id="GO:0005829">
    <property type="term" value="C:cytosol"/>
    <property type="evidence" value="ECO:0007669"/>
    <property type="project" value="TreeGrafter"/>
</dbReference>
<sequence>MKRILFIQTAFLGDVILATAAIAEAKRLFSDSEIDVVVKKGNESLLENNPKINQVIVFDKANGKFKEIFRLRKIFSTRHYDIVFNFHRFGSSGILTLLSGAKKKYGFRKNPFSFAFTKRFEHEIGNGTHEVARNLQLLKEFGARSLVRPELHPSDSAWKKTRPFKSNQYYCLAPASVWFTKQLPEHKWIELIHRLGATHTIYLIGAPGDHALCERIKEASQQYNVVNLAGQLSLLDSAALMRDAIRNFVNDSGPLHIASAMNAPVTAFFCSTVPEFGFGPLSEDRVILEVQGLDCRPCGLHGHRACPQGHFKCGEIDLATISPHLS</sequence>
<dbReference type="PANTHER" id="PTHR30160">
    <property type="entry name" value="TETRAACYLDISACCHARIDE 4'-KINASE-RELATED"/>
    <property type="match status" value="1"/>
</dbReference>
<proteinExistence type="predicted"/>
<evidence type="ECO:0000313" key="4">
    <source>
        <dbReference type="Proteomes" id="UP000652681"/>
    </source>
</evidence>
<evidence type="ECO:0000313" key="3">
    <source>
        <dbReference type="EMBL" id="MBC9813692.1"/>
    </source>
</evidence>
<accession>A0A8J6PE89</accession>
<keyword evidence="2" id="KW-0808">Transferase</keyword>
<dbReference type="InterPro" id="IPR051199">
    <property type="entry name" value="LPS_LOS_Heptosyltrfase"/>
</dbReference>
<protein>
    <submittedName>
        <fullName evidence="3">Glycosyltransferase family 9 protein</fullName>
    </submittedName>
</protein>
<evidence type="ECO:0000256" key="1">
    <source>
        <dbReference type="ARBA" id="ARBA00022676"/>
    </source>
</evidence>
<organism evidence="3 4">
    <name type="scientific">Taishania pollutisoli</name>
    <dbReference type="NCBI Taxonomy" id="2766479"/>
    <lineage>
        <taxon>Bacteria</taxon>
        <taxon>Pseudomonadati</taxon>
        <taxon>Bacteroidota</taxon>
        <taxon>Flavobacteriia</taxon>
        <taxon>Flavobacteriales</taxon>
        <taxon>Crocinitomicaceae</taxon>
        <taxon>Taishania</taxon>
    </lineage>
</organism>
<name>A0A8J6PE89_9FLAO</name>
<dbReference type="Proteomes" id="UP000652681">
    <property type="component" value="Unassembled WGS sequence"/>
</dbReference>
<dbReference type="PANTHER" id="PTHR30160:SF1">
    <property type="entry name" value="LIPOPOLYSACCHARIDE 1,2-N-ACETYLGLUCOSAMINETRANSFERASE-RELATED"/>
    <property type="match status" value="1"/>
</dbReference>
<dbReference type="EMBL" id="JACVEL010000013">
    <property type="protein sequence ID" value="MBC9813692.1"/>
    <property type="molecule type" value="Genomic_DNA"/>
</dbReference>
<dbReference type="GO" id="GO:0009244">
    <property type="term" value="P:lipopolysaccharide core region biosynthetic process"/>
    <property type="evidence" value="ECO:0007669"/>
    <property type="project" value="TreeGrafter"/>
</dbReference>
<dbReference type="CDD" id="cd03789">
    <property type="entry name" value="GT9_LPS_heptosyltransferase"/>
    <property type="match status" value="1"/>
</dbReference>
<dbReference type="Pfam" id="PF01075">
    <property type="entry name" value="Glyco_transf_9"/>
    <property type="match status" value="1"/>
</dbReference>
<reference evidence="3" key="1">
    <citation type="submission" date="2020-09" db="EMBL/GenBank/DDBJ databases">
        <title>Taishania pollutisoli gen. nov., sp. nov., Isolated from Tetrabromobisphenol A-Contaminated Soil.</title>
        <authorList>
            <person name="Chen Q."/>
        </authorList>
    </citation>
    <scope>NUCLEOTIDE SEQUENCE</scope>
    <source>
        <strain evidence="3">CZZ-1</strain>
    </source>
</reference>
<dbReference type="SUPFAM" id="SSF53756">
    <property type="entry name" value="UDP-Glycosyltransferase/glycogen phosphorylase"/>
    <property type="match status" value="1"/>
</dbReference>
<gene>
    <name evidence="3" type="ORF">H9Y05_14545</name>
</gene>
<keyword evidence="1" id="KW-0328">Glycosyltransferase</keyword>
<dbReference type="InterPro" id="IPR002201">
    <property type="entry name" value="Glyco_trans_9"/>
</dbReference>
<evidence type="ECO:0000256" key="2">
    <source>
        <dbReference type="ARBA" id="ARBA00022679"/>
    </source>
</evidence>
<keyword evidence="4" id="KW-1185">Reference proteome</keyword>
<dbReference type="RefSeq" id="WP_216714701.1">
    <property type="nucleotide sequence ID" value="NZ_JACVEL010000013.1"/>
</dbReference>
<dbReference type="Gene3D" id="3.40.50.2000">
    <property type="entry name" value="Glycogen Phosphorylase B"/>
    <property type="match status" value="2"/>
</dbReference>